<keyword evidence="6" id="KW-0687">Ribonucleoprotein</keyword>
<dbReference type="NCBIfam" id="TIGR00741">
    <property type="entry name" value="yfiA"/>
    <property type="match status" value="1"/>
</dbReference>
<evidence type="ECO:0000313" key="6">
    <source>
        <dbReference type="EMBL" id="CDQ08645.1"/>
    </source>
</evidence>
<dbReference type="RefSeq" id="WP_035190702.1">
    <property type="nucleotide sequence ID" value="NZ_CCCS020000002.1"/>
</dbReference>
<gene>
    <name evidence="6" type="ORF">AFERRI_100080</name>
    <name evidence="7" type="ORF">AFERRI_50050</name>
</gene>
<evidence type="ECO:0000313" key="8">
    <source>
        <dbReference type="Proteomes" id="UP000193925"/>
    </source>
</evidence>
<proteinExistence type="inferred from homology"/>
<evidence type="ECO:0000256" key="5">
    <source>
        <dbReference type="ARBA" id="ARBA00041319"/>
    </source>
</evidence>
<dbReference type="FunFam" id="3.30.160.100:FF:000001">
    <property type="entry name" value="Ribosome hibernation promoting factor"/>
    <property type="match status" value="1"/>
</dbReference>
<evidence type="ECO:0000256" key="1">
    <source>
        <dbReference type="ARBA" id="ARBA00022845"/>
    </source>
</evidence>
<reference evidence="6" key="1">
    <citation type="submission" date="2014-03" db="EMBL/GenBank/DDBJ databases">
        <authorList>
            <person name="Genoscope - CEA"/>
        </authorList>
    </citation>
    <scope>NUCLEOTIDE SEQUENCE [LARGE SCALE GENOMIC DNA]</scope>
    <source>
        <strain evidence="6">CF27</strain>
    </source>
</reference>
<protein>
    <recommendedName>
        <fullName evidence="4">Ribosome hibernation promoting factor</fullName>
    </recommendedName>
    <alternativeName>
        <fullName evidence="5">Hibernation factor HPF</fullName>
    </alternativeName>
</protein>
<evidence type="ECO:0000256" key="3">
    <source>
        <dbReference type="ARBA" id="ARBA00038695"/>
    </source>
</evidence>
<dbReference type="GO" id="GO:0043024">
    <property type="term" value="F:ribosomal small subunit binding"/>
    <property type="evidence" value="ECO:0007669"/>
    <property type="project" value="TreeGrafter"/>
</dbReference>
<dbReference type="InterPro" id="IPR036567">
    <property type="entry name" value="RHF-like"/>
</dbReference>
<organism evidence="6">
    <name type="scientific">Acidithiobacillus ferrivorans</name>
    <dbReference type="NCBI Taxonomy" id="160808"/>
    <lineage>
        <taxon>Bacteria</taxon>
        <taxon>Pseudomonadati</taxon>
        <taxon>Pseudomonadota</taxon>
        <taxon>Acidithiobacillia</taxon>
        <taxon>Acidithiobacillales</taxon>
        <taxon>Acidithiobacillaceae</taxon>
        <taxon>Acidithiobacillus</taxon>
    </lineage>
</organism>
<dbReference type="GO" id="GO:0045900">
    <property type="term" value="P:negative regulation of translational elongation"/>
    <property type="evidence" value="ECO:0007669"/>
    <property type="project" value="TreeGrafter"/>
</dbReference>
<dbReference type="GO" id="GO:0022627">
    <property type="term" value="C:cytosolic small ribosomal subunit"/>
    <property type="evidence" value="ECO:0007669"/>
    <property type="project" value="TreeGrafter"/>
</dbReference>
<dbReference type="CDD" id="cd00552">
    <property type="entry name" value="RaiA"/>
    <property type="match status" value="1"/>
</dbReference>
<dbReference type="EMBL" id="LT841305">
    <property type="protein sequence ID" value="SMH66849.1"/>
    <property type="molecule type" value="Genomic_DNA"/>
</dbReference>
<dbReference type="EMBL" id="CCCS020000002">
    <property type="protein sequence ID" value="CDQ08645.1"/>
    <property type="molecule type" value="Genomic_DNA"/>
</dbReference>
<dbReference type="PANTHER" id="PTHR33231">
    <property type="entry name" value="30S RIBOSOMAL PROTEIN"/>
    <property type="match status" value="1"/>
</dbReference>
<comment type="similarity">
    <text evidence="2">Belongs to the HPF/YfiA ribosome-associated protein family. Short HPF subfamily.</text>
</comment>
<evidence type="ECO:0000313" key="7">
    <source>
        <dbReference type="EMBL" id="SMH66849.1"/>
    </source>
</evidence>
<dbReference type="Gene3D" id="3.30.160.100">
    <property type="entry name" value="Ribosome hibernation promotion factor-like"/>
    <property type="match status" value="1"/>
</dbReference>
<dbReference type="Pfam" id="PF02482">
    <property type="entry name" value="Ribosomal_S30AE"/>
    <property type="match status" value="1"/>
</dbReference>
<evidence type="ECO:0000256" key="4">
    <source>
        <dbReference type="ARBA" id="ARBA00041148"/>
    </source>
</evidence>
<keyword evidence="1" id="KW-0810">Translation regulation</keyword>
<evidence type="ECO:0000256" key="2">
    <source>
        <dbReference type="ARBA" id="ARBA00038434"/>
    </source>
</evidence>
<dbReference type="InterPro" id="IPR003489">
    <property type="entry name" value="RHF/RaiA"/>
</dbReference>
<dbReference type="SUPFAM" id="SSF69754">
    <property type="entry name" value="Ribosome binding protein Y (YfiA homologue)"/>
    <property type="match status" value="1"/>
</dbReference>
<keyword evidence="6" id="KW-0689">Ribosomal protein</keyword>
<dbReference type="AlphaFoldDB" id="A0A060UJF4"/>
<dbReference type="InterPro" id="IPR050574">
    <property type="entry name" value="HPF/YfiA_ribosome-assoc"/>
</dbReference>
<dbReference type="Proteomes" id="UP000193925">
    <property type="component" value="Chromosome AFERRI"/>
</dbReference>
<sequence length="113" mass="12596">MQITITGQHLDLTDAIKNYVDGKIGRLGRYFDHVINAQVVLKHLPHEKLSNVADVTVNAPGHVFYAEVHDADMYAAIDLVADKLEAQVHSYKEKLQDRRNDHPAGLAAIVEVD</sequence>
<reference evidence="7 8" key="3">
    <citation type="submission" date="2017-03" db="EMBL/GenBank/DDBJ databases">
        <authorList>
            <person name="Regsiter A."/>
            <person name="William W."/>
        </authorList>
    </citation>
    <scope>NUCLEOTIDE SEQUENCE [LARGE SCALE GENOMIC DNA]</scope>
    <source>
        <strain evidence="7">PRJEB5721</strain>
    </source>
</reference>
<name>A0A060UJF4_9PROT</name>
<comment type="subunit">
    <text evidence="3">Associates exclusively with 100S ribosomes, which are dimers of 70S ribosomes.</text>
</comment>
<reference evidence="6" key="2">
    <citation type="submission" date="2014-07" db="EMBL/GenBank/DDBJ databases">
        <title>Initial genome analysis of the psychrotolerant acidophile Acidithiobacillus ferrivorans CF27: insights into iron and sulfur oxidation pathways and into biofilm formation.</title>
        <authorList>
            <person name="Talla E."/>
            <person name="Hedrich S."/>
            <person name="Mangenot S."/>
            <person name="Ji B."/>
            <person name="Johnson D.B."/>
            <person name="Barbe V."/>
            <person name="Bonnefoy V."/>
        </authorList>
    </citation>
    <scope>NUCLEOTIDE SEQUENCE [LARGE SCALE GENOMIC DNA]</scope>
    <source>
        <strain evidence="6">CF27</strain>
    </source>
</reference>
<accession>A0A060UJF4</accession>
<keyword evidence="8" id="KW-1185">Reference proteome</keyword>
<dbReference type="PANTHER" id="PTHR33231:SF1">
    <property type="entry name" value="30S RIBOSOMAL PROTEIN"/>
    <property type="match status" value="1"/>
</dbReference>